<gene>
    <name evidence="2" type="ORF">K504DRAFT_286137</name>
</gene>
<keyword evidence="3" id="KW-1185">Reference proteome</keyword>
<reference evidence="2" key="1">
    <citation type="journal article" date="2020" name="Stud. Mycol.">
        <title>101 Dothideomycetes genomes: a test case for predicting lifestyles and emergence of pathogens.</title>
        <authorList>
            <person name="Haridas S."/>
            <person name="Albert R."/>
            <person name="Binder M."/>
            <person name="Bloem J."/>
            <person name="Labutti K."/>
            <person name="Salamov A."/>
            <person name="Andreopoulos B."/>
            <person name="Baker S."/>
            <person name="Barry K."/>
            <person name="Bills G."/>
            <person name="Bluhm B."/>
            <person name="Cannon C."/>
            <person name="Castanera R."/>
            <person name="Culley D."/>
            <person name="Daum C."/>
            <person name="Ezra D."/>
            <person name="Gonzalez J."/>
            <person name="Henrissat B."/>
            <person name="Kuo A."/>
            <person name="Liang C."/>
            <person name="Lipzen A."/>
            <person name="Lutzoni F."/>
            <person name="Magnuson J."/>
            <person name="Mondo S."/>
            <person name="Nolan M."/>
            <person name="Ohm R."/>
            <person name="Pangilinan J."/>
            <person name="Park H.-J."/>
            <person name="Ramirez L."/>
            <person name="Alfaro M."/>
            <person name="Sun H."/>
            <person name="Tritt A."/>
            <person name="Yoshinaga Y."/>
            <person name="Zwiers L.-H."/>
            <person name="Turgeon B."/>
            <person name="Goodwin S."/>
            <person name="Spatafora J."/>
            <person name="Crous P."/>
            <person name="Grigoriev I."/>
        </authorList>
    </citation>
    <scope>NUCLEOTIDE SEQUENCE</scope>
    <source>
        <strain evidence="2">CBS 279.74</strain>
    </source>
</reference>
<name>A0A6G1K828_9PLEO</name>
<evidence type="ECO:0000313" key="3">
    <source>
        <dbReference type="Proteomes" id="UP000799428"/>
    </source>
</evidence>
<feature type="region of interest" description="Disordered" evidence="1">
    <location>
        <begin position="192"/>
        <end position="213"/>
    </location>
</feature>
<evidence type="ECO:0000256" key="1">
    <source>
        <dbReference type="SAM" id="MobiDB-lite"/>
    </source>
</evidence>
<proteinExistence type="predicted"/>
<evidence type="ECO:0000313" key="2">
    <source>
        <dbReference type="EMBL" id="KAF2708622.1"/>
    </source>
</evidence>
<dbReference type="EMBL" id="MU005771">
    <property type="protein sequence ID" value="KAF2708622.1"/>
    <property type="molecule type" value="Genomic_DNA"/>
</dbReference>
<dbReference type="AlphaFoldDB" id="A0A6G1K828"/>
<accession>A0A6G1K828</accession>
<protein>
    <submittedName>
        <fullName evidence="2">Uncharacterized protein</fullName>
    </submittedName>
</protein>
<dbReference type="Proteomes" id="UP000799428">
    <property type="component" value="Unassembled WGS sequence"/>
</dbReference>
<sequence length="292" mass="32109">MASNTVYCHMRDVMRGSPNKWGANWKIKTHPNARFVVHGDSTHMNVSSFKTEAELFPGRPSTKRGIVNNVLFRDLDRGIKLTPFGFDALDMPGCIAYAKANLDVDYMYPDHFEQIKSIIGPATVNRNNYDNMVWIRWSKTVGQHINAYVQISRDKRLPATSPVAHGSDSETSEYSHDLDAIGRDLVNVNGDGEYESDDEFAHAPPASPESNQGIIMDDYDVAAPFGSMQSSQPPPYVHTAFDLAGQWSITNDTVLSNDIAALPYELGGFSNNARGNNAGPPPCLPLVVSSMA</sequence>
<organism evidence="2 3">
    <name type="scientific">Pleomassaria siparia CBS 279.74</name>
    <dbReference type="NCBI Taxonomy" id="1314801"/>
    <lineage>
        <taxon>Eukaryota</taxon>
        <taxon>Fungi</taxon>
        <taxon>Dikarya</taxon>
        <taxon>Ascomycota</taxon>
        <taxon>Pezizomycotina</taxon>
        <taxon>Dothideomycetes</taxon>
        <taxon>Pleosporomycetidae</taxon>
        <taxon>Pleosporales</taxon>
        <taxon>Pleomassariaceae</taxon>
        <taxon>Pleomassaria</taxon>
    </lineage>
</organism>